<evidence type="ECO:0000256" key="13">
    <source>
        <dbReference type="ARBA" id="ARBA00023295"/>
    </source>
</evidence>
<evidence type="ECO:0000256" key="11">
    <source>
        <dbReference type="ARBA" id="ARBA00023014"/>
    </source>
</evidence>
<evidence type="ECO:0000256" key="10">
    <source>
        <dbReference type="ARBA" id="ARBA00023004"/>
    </source>
</evidence>
<keyword evidence="10 14" id="KW-0408">Iron</keyword>
<dbReference type="AlphaFoldDB" id="A0A1M6B220"/>
<dbReference type="NCBIfam" id="TIGR01084">
    <property type="entry name" value="mutY"/>
    <property type="match status" value="1"/>
</dbReference>
<dbReference type="InterPro" id="IPR003265">
    <property type="entry name" value="HhH-GPD_domain"/>
</dbReference>
<evidence type="ECO:0000256" key="2">
    <source>
        <dbReference type="ARBA" id="ARBA00002933"/>
    </source>
</evidence>
<dbReference type="GO" id="GO:0046872">
    <property type="term" value="F:metal ion binding"/>
    <property type="evidence" value="ECO:0007669"/>
    <property type="project" value="UniProtKB-UniRule"/>
</dbReference>
<dbReference type="SUPFAM" id="SSF48150">
    <property type="entry name" value="DNA-glycosylase"/>
    <property type="match status" value="1"/>
</dbReference>
<dbReference type="GO" id="GO:0000701">
    <property type="term" value="F:purine-specific mismatch base pair DNA N-glycosylase activity"/>
    <property type="evidence" value="ECO:0007669"/>
    <property type="project" value="UniProtKB-EC"/>
</dbReference>
<dbReference type="GO" id="GO:0034039">
    <property type="term" value="F:8-oxo-7,8-dihydroguanine DNA N-glycosylase activity"/>
    <property type="evidence" value="ECO:0007669"/>
    <property type="project" value="TreeGrafter"/>
</dbReference>
<evidence type="ECO:0000256" key="3">
    <source>
        <dbReference type="ARBA" id="ARBA00008343"/>
    </source>
</evidence>
<dbReference type="InterPro" id="IPR005760">
    <property type="entry name" value="A/G_AdeGlyc_MutY"/>
</dbReference>
<evidence type="ECO:0000313" key="16">
    <source>
        <dbReference type="EMBL" id="SHI42730.1"/>
    </source>
</evidence>
<dbReference type="RefSeq" id="WP_149677449.1">
    <property type="nucleotide sequence ID" value="NZ_FQZP01000002.1"/>
</dbReference>
<evidence type="ECO:0000256" key="6">
    <source>
        <dbReference type="ARBA" id="ARBA00022485"/>
    </source>
</evidence>
<dbReference type="SMART" id="SM00478">
    <property type="entry name" value="ENDO3c"/>
    <property type="match status" value="1"/>
</dbReference>
<evidence type="ECO:0000256" key="12">
    <source>
        <dbReference type="ARBA" id="ARBA00023204"/>
    </source>
</evidence>
<dbReference type="GO" id="GO:0032357">
    <property type="term" value="F:oxidized purine DNA binding"/>
    <property type="evidence" value="ECO:0007669"/>
    <property type="project" value="TreeGrafter"/>
</dbReference>
<evidence type="ECO:0000256" key="8">
    <source>
        <dbReference type="ARBA" id="ARBA00022763"/>
    </source>
</evidence>
<dbReference type="PROSITE" id="PS01155">
    <property type="entry name" value="ENDONUCLEASE_III_2"/>
    <property type="match status" value="1"/>
</dbReference>
<dbReference type="InterPro" id="IPR029119">
    <property type="entry name" value="MutY_C"/>
</dbReference>
<keyword evidence="12" id="KW-0234">DNA repair</keyword>
<dbReference type="InterPro" id="IPR015797">
    <property type="entry name" value="NUDIX_hydrolase-like_dom_sf"/>
</dbReference>
<dbReference type="Pfam" id="PF10576">
    <property type="entry name" value="EndIII_4Fe-2S"/>
    <property type="match status" value="1"/>
</dbReference>
<dbReference type="Pfam" id="PF00730">
    <property type="entry name" value="HhH-GPD"/>
    <property type="match status" value="1"/>
</dbReference>
<gene>
    <name evidence="16" type="ORF">SAMN05444373_100240</name>
</gene>
<dbReference type="Pfam" id="PF00633">
    <property type="entry name" value="HHH"/>
    <property type="match status" value="1"/>
</dbReference>
<keyword evidence="8 14" id="KW-0227">DNA damage</keyword>
<comment type="catalytic activity">
    <reaction evidence="1 14">
        <text>Hydrolyzes free adenine bases from 7,8-dihydro-8-oxoguanine:adenine mismatched double-stranded DNA, leaving an apurinic site.</text>
        <dbReference type="EC" id="3.2.2.31"/>
    </reaction>
</comment>
<comment type="cofactor">
    <cofactor evidence="14">
        <name>[4Fe-4S] cluster</name>
        <dbReference type="ChEBI" id="CHEBI:49883"/>
    </cofactor>
    <text evidence="14">Binds 1 [4Fe-4S] cluster.</text>
</comment>
<dbReference type="InterPro" id="IPR011257">
    <property type="entry name" value="DNA_glycosylase"/>
</dbReference>
<comment type="function">
    <text evidence="2">Adenine glycosylase active on G-A mispairs. MutY also corrects error-prone DNA synthesis past GO lesions which are due to the oxidatively damaged form of guanine: 7,8-dihydro-8-oxoguanine (8-oxo-dGTP).</text>
</comment>
<name>A0A1M6B220_9FIRM</name>
<dbReference type="InterPro" id="IPR003651">
    <property type="entry name" value="Endonuclease3_FeS-loop_motif"/>
</dbReference>
<proteinExistence type="inferred from homology"/>
<dbReference type="InterPro" id="IPR044298">
    <property type="entry name" value="MIG/MutY"/>
</dbReference>
<accession>A0A1M6B220</accession>
<keyword evidence="6" id="KW-0004">4Fe-4S</keyword>
<keyword evidence="13 14" id="KW-0326">Glycosidase</keyword>
<dbReference type="Gene3D" id="1.10.340.30">
    <property type="entry name" value="Hypothetical protein, domain 2"/>
    <property type="match status" value="1"/>
</dbReference>
<dbReference type="GO" id="GO:0006298">
    <property type="term" value="P:mismatch repair"/>
    <property type="evidence" value="ECO:0007669"/>
    <property type="project" value="TreeGrafter"/>
</dbReference>
<dbReference type="CDD" id="cd03431">
    <property type="entry name" value="NUDIX_DNA_Glycosylase_C-MutY"/>
    <property type="match status" value="1"/>
</dbReference>
<evidence type="ECO:0000256" key="4">
    <source>
        <dbReference type="ARBA" id="ARBA00012045"/>
    </source>
</evidence>
<evidence type="ECO:0000313" key="17">
    <source>
        <dbReference type="Proteomes" id="UP000324781"/>
    </source>
</evidence>
<comment type="similarity">
    <text evidence="3 14">Belongs to the Nth/MutY family.</text>
</comment>
<evidence type="ECO:0000256" key="1">
    <source>
        <dbReference type="ARBA" id="ARBA00000843"/>
    </source>
</evidence>
<dbReference type="GO" id="GO:0051539">
    <property type="term" value="F:4 iron, 4 sulfur cluster binding"/>
    <property type="evidence" value="ECO:0007669"/>
    <property type="project" value="UniProtKB-UniRule"/>
</dbReference>
<dbReference type="SMART" id="SM00525">
    <property type="entry name" value="FES"/>
    <property type="match status" value="1"/>
</dbReference>
<dbReference type="PANTHER" id="PTHR42944">
    <property type="entry name" value="ADENINE DNA GLYCOSYLASE"/>
    <property type="match status" value="1"/>
</dbReference>
<dbReference type="InterPro" id="IPR023170">
    <property type="entry name" value="HhH_base_excis_C"/>
</dbReference>
<evidence type="ECO:0000256" key="14">
    <source>
        <dbReference type="RuleBase" id="RU365096"/>
    </source>
</evidence>
<dbReference type="GO" id="GO:0006284">
    <property type="term" value="P:base-excision repair"/>
    <property type="evidence" value="ECO:0007669"/>
    <property type="project" value="UniProtKB-UniRule"/>
</dbReference>
<evidence type="ECO:0000256" key="9">
    <source>
        <dbReference type="ARBA" id="ARBA00022801"/>
    </source>
</evidence>
<dbReference type="FunFam" id="1.10.340.30:FF:000002">
    <property type="entry name" value="Adenine DNA glycosylase"/>
    <property type="match status" value="1"/>
</dbReference>
<feature type="domain" description="HhH-GPD" evidence="15">
    <location>
        <begin position="35"/>
        <end position="185"/>
    </location>
</feature>
<dbReference type="Pfam" id="PF14815">
    <property type="entry name" value="NUDIX_4"/>
    <property type="match status" value="1"/>
</dbReference>
<keyword evidence="11" id="KW-0411">Iron-sulfur</keyword>
<dbReference type="EC" id="3.2.2.31" evidence="4 14"/>
<organism evidence="16 17">
    <name type="scientific">Thermoclostridium caenicola</name>
    <dbReference type="NCBI Taxonomy" id="659425"/>
    <lineage>
        <taxon>Bacteria</taxon>
        <taxon>Bacillati</taxon>
        <taxon>Bacillota</taxon>
        <taxon>Clostridia</taxon>
        <taxon>Eubacteriales</taxon>
        <taxon>Oscillospiraceae</taxon>
        <taxon>Thermoclostridium</taxon>
    </lineage>
</organism>
<dbReference type="InterPro" id="IPR000445">
    <property type="entry name" value="HhH_motif"/>
</dbReference>
<dbReference type="Proteomes" id="UP000324781">
    <property type="component" value="Unassembled WGS sequence"/>
</dbReference>
<dbReference type="Gene3D" id="3.90.79.10">
    <property type="entry name" value="Nucleoside Triphosphate Pyrophosphohydrolase"/>
    <property type="match status" value="1"/>
</dbReference>
<evidence type="ECO:0000256" key="7">
    <source>
        <dbReference type="ARBA" id="ARBA00022723"/>
    </source>
</evidence>
<reference evidence="16 17" key="1">
    <citation type="submission" date="2016-11" db="EMBL/GenBank/DDBJ databases">
        <authorList>
            <person name="Varghese N."/>
            <person name="Submissions S."/>
        </authorList>
    </citation>
    <scope>NUCLEOTIDE SEQUENCE [LARGE SCALE GENOMIC DNA]</scope>
    <source>
        <strain evidence="16 17">DSM 19027</strain>
    </source>
</reference>
<dbReference type="InterPro" id="IPR004036">
    <property type="entry name" value="Endonuclease-III-like_CS2"/>
</dbReference>
<dbReference type="SUPFAM" id="SSF55811">
    <property type="entry name" value="Nudix"/>
    <property type="match status" value="1"/>
</dbReference>
<dbReference type="Gene3D" id="1.10.1670.10">
    <property type="entry name" value="Helix-hairpin-Helix base-excision DNA repair enzymes (C-terminal)"/>
    <property type="match status" value="1"/>
</dbReference>
<keyword evidence="9" id="KW-0378">Hydrolase</keyword>
<protein>
    <recommendedName>
        <fullName evidence="5 14">Adenine DNA glycosylase</fullName>
        <ecNumber evidence="4 14">3.2.2.31</ecNumber>
    </recommendedName>
</protein>
<evidence type="ECO:0000259" key="15">
    <source>
        <dbReference type="SMART" id="SM00478"/>
    </source>
</evidence>
<sequence length="345" mass="39260">MDFADRLCSWFSENMRDMPWRHTRDPYSIWVSEIMLQQTQVDTVIPYYERFMKRFPSVEALARASLEEVLALWQGLGYYKRAENLHRGARYIMEQHGGHFPVDPAALRKIPGIGAYTAGAVLSIAFGIPAPAVDGNVMRVLSRLFLMEQDVGQAKSRPAFEEKVMSLLKGDPGVFNQAMMELGALVCTPRKPDCPVCPVNGFCQAYKRNTVEQYPVKAGRPKPVTERYRVLVICRSGSYWMEKRPGEGLLAGLWGFPLIGEEQWRLVEPMLEKKRILKRVCHVFTHRRWELEPVLIEVSESCGTLPIDFSVPADLGGFQTPEQMQRLPVPTVFRKVIRQLDDAGA</sequence>
<keyword evidence="7" id="KW-0479">Metal-binding</keyword>
<dbReference type="GO" id="GO:0035485">
    <property type="term" value="F:adenine/guanine mispair binding"/>
    <property type="evidence" value="ECO:0007669"/>
    <property type="project" value="TreeGrafter"/>
</dbReference>
<dbReference type="OrthoDB" id="9802365at2"/>
<keyword evidence="17" id="KW-1185">Reference proteome</keyword>
<evidence type="ECO:0000256" key="5">
    <source>
        <dbReference type="ARBA" id="ARBA00022023"/>
    </source>
</evidence>
<dbReference type="EMBL" id="FQZP01000002">
    <property type="protein sequence ID" value="SHI42730.1"/>
    <property type="molecule type" value="Genomic_DNA"/>
</dbReference>
<dbReference type="PANTHER" id="PTHR42944:SF1">
    <property type="entry name" value="ADENINE DNA GLYCOSYLASE"/>
    <property type="match status" value="1"/>
</dbReference>
<dbReference type="CDD" id="cd00056">
    <property type="entry name" value="ENDO3c"/>
    <property type="match status" value="1"/>
</dbReference>